<dbReference type="PANTHER" id="PTHR43791">
    <property type="entry name" value="PERMEASE-RELATED"/>
    <property type="match status" value="1"/>
</dbReference>
<feature type="transmembrane region" description="Helical" evidence="7">
    <location>
        <begin position="121"/>
        <end position="141"/>
    </location>
</feature>
<dbReference type="STRING" id="47427.A0A2H3EB23"/>
<dbReference type="Proteomes" id="UP000217790">
    <property type="component" value="Unassembled WGS sequence"/>
</dbReference>
<dbReference type="SUPFAM" id="SSF103473">
    <property type="entry name" value="MFS general substrate transporter"/>
    <property type="match status" value="1"/>
</dbReference>
<dbReference type="Pfam" id="PF07690">
    <property type="entry name" value="MFS_1"/>
    <property type="match status" value="1"/>
</dbReference>
<name>A0A2H3EB23_ARMGA</name>
<evidence type="ECO:0000256" key="1">
    <source>
        <dbReference type="ARBA" id="ARBA00004141"/>
    </source>
</evidence>
<gene>
    <name evidence="8" type="ORF">ARMGADRAFT_1075401</name>
</gene>
<dbReference type="PANTHER" id="PTHR43791:SF38">
    <property type="entry name" value="MAJOR FACILITATOR SUPERFAMILY (MFS) PROFILE DOMAIN-CONTAINING PROTEIN"/>
    <property type="match status" value="1"/>
</dbReference>
<keyword evidence="9" id="KW-1185">Reference proteome</keyword>
<sequence length="208" mass="22978">MIYDSGKPEQEWPEEFANAVYEPGSEVEKRLVRKIDRHIISYVIFEVPANMLLTRVSPSYHLSGLCSIWGAVAASMAAASNYRQLFGDRFCLCVIEAGFAPGIAFYLSSWYKRYELAKRFAVYYTAAAVSGAFSGLLAGVITDNLDVASSFGVYFTWMILPDWPSTTKWLTPEERFIAIQRLANDGIGNTATGTSDAPSHKEATPSST</sequence>
<evidence type="ECO:0000256" key="7">
    <source>
        <dbReference type="SAM" id="Phobius"/>
    </source>
</evidence>
<dbReference type="GO" id="GO:0022857">
    <property type="term" value="F:transmembrane transporter activity"/>
    <property type="evidence" value="ECO:0007669"/>
    <property type="project" value="InterPro"/>
</dbReference>
<feature type="transmembrane region" description="Helical" evidence="7">
    <location>
        <begin position="90"/>
        <end position="109"/>
    </location>
</feature>
<reference evidence="9" key="1">
    <citation type="journal article" date="2017" name="Nat. Ecol. Evol.">
        <title>Genome expansion and lineage-specific genetic innovations in the forest pathogenic fungi Armillaria.</title>
        <authorList>
            <person name="Sipos G."/>
            <person name="Prasanna A.N."/>
            <person name="Walter M.C."/>
            <person name="O'Connor E."/>
            <person name="Balint B."/>
            <person name="Krizsan K."/>
            <person name="Kiss B."/>
            <person name="Hess J."/>
            <person name="Varga T."/>
            <person name="Slot J."/>
            <person name="Riley R."/>
            <person name="Boka B."/>
            <person name="Rigling D."/>
            <person name="Barry K."/>
            <person name="Lee J."/>
            <person name="Mihaltcheva S."/>
            <person name="LaButti K."/>
            <person name="Lipzen A."/>
            <person name="Waldron R."/>
            <person name="Moloney N.M."/>
            <person name="Sperisen C."/>
            <person name="Kredics L."/>
            <person name="Vagvoelgyi C."/>
            <person name="Patrignani A."/>
            <person name="Fitzpatrick D."/>
            <person name="Nagy I."/>
            <person name="Doyle S."/>
            <person name="Anderson J.B."/>
            <person name="Grigoriev I.V."/>
            <person name="Gueldener U."/>
            <person name="Muensterkoetter M."/>
            <person name="Nagy L.G."/>
        </authorList>
    </citation>
    <scope>NUCLEOTIDE SEQUENCE [LARGE SCALE GENOMIC DNA]</scope>
    <source>
        <strain evidence="9">Ar21-2</strain>
    </source>
</reference>
<evidence type="ECO:0000256" key="2">
    <source>
        <dbReference type="ARBA" id="ARBA00022448"/>
    </source>
</evidence>
<evidence type="ECO:0000256" key="3">
    <source>
        <dbReference type="ARBA" id="ARBA00022692"/>
    </source>
</evidence>
<evidence type="ECO:0000256" key="6">
    <source>
        <dbReference type="SAM" id="MobiDB-lite"/>
    </source>
</evidence>
<dbReference type="AlphaFoldDB" id="A0A2H3EB23"/>
<comment type="subcellular location">
    <subcellularLocation>
        <location evidence="1">Membrane</location>
        <topology evidence="1">Multi-pass membrane protein</topology>
    </subcellularLocation>
</comment>
<dbReference type="InterPro" id="IPR036259">
    <property type="entry name" value="MFS_trans_sf"/>
</dbReference>
<evidence type="ECO:0000256" key="4">
    <source>
        <dbReference type="ARBA" id="ARBA00022989"/>
    </source>
</evidence>
<dbReference type="InParanoid" id="A0A2H3EB23"/>
<protein>
    <submittedName>
        <fullName evidence="8">MFS general substrate transporter</fullName>
    </submittedName>
</protein>
<feature type="compositionally biased region" description="Basic and acidic residues" evidence="6">
    <location>
        <begin position="198"/>
        <end position="208"/>
    </location>
</feature>
<feature type="region of interest" description="Disordered" evidence="6">
    <location>
        <begin position="189"/>
        <end position="208"/>
    </location>
</feature>
<evidence type="ECO:0000256" key="5">
    <source>
        <dbReference type="ARBA" id="ARBA00023136"/>
    </source>
</evidence>
<dbReference type="OrthoDB" id="3639251at2759"/>
<feature type="transmembrane region" description="Helical" evidence="7">
    <location>
        <begin position="60"/>
        <end position="78"/>
    </location>
</feature>
<keyword evidence="3 7" id="KW-0812">Transmembrane</keyword>
<accession>A0A2H3EB23</accession>
<proteinExistence type="predicted"/>
<keyword evidence="4 7" id="KW-1133">Transmembrane helix</keyword>
<keyword evidence="5 7" id="KW-0472">Membrane</keyword>
<dbReference type="GO" id="GO:0016020">
    <property type="term" value="C:membrane"/>
    <property type="evidence" value="ECO:0007669"/>
    <property type="project" value="UniProtKB-SubCell"/>
</dbReference>
<evidence type="ECO:0000313" key="8">
    <source>
        <dbReference type="EMBL" id="PBK98567.1"/>
    </source>
</evidence>
<dbReference type="OMA" id="GICAVGW"/>
<organism evidence="8 9">
    <name type="scientific">Armillaria gallica</name>
    <name type="common">Bulbous honey fungus</name>
    <name type="synonym">Armillaria bulbosa</name>
    <dbReference type="NCBI Taxonomy" id="47427"/>
    <lineage>
        <taxon>Eukaryota</taxon>
        <taxon>Fungi</taxon>
        <taxon>Dikarya</taxon>
        <taxon>Basidiomycota</taxon>
        <taxon>Agaricomycotina</taxon>
        <taxon>Agaricomycetes</taxon>
        <taxon>Agaricomycetidae</taxon>
        <taxon>Agaricales</taxon>
        <taxon>Marasmiineae</taxon>
        <taxon>Physalacriaceae</taxon>
        <taxon>Armillaria</taxon>
    </lineage>
</organism>
<dbReference type="InterPro" id="IPR011701">
    <property type="entry name" value="MFS"/>
</dbReference>
<evidence type="ECO:0000313" key="9">
    <source>
        <dbReference type="Proteomes" id="UP000217790"/>
    </source>
</evidence>
<dbReference type="EMBL" id="KZ293648">
    <property type="protein sequence ID" value="PBK98567.1"/>
    <property type="molecule type" value="Genomic_DNA"/>
</dbReference>
<dbReference type="Gene3D" id="1.20.1250.20">
    <property type="entry name" value="MFS general substrate transporter like domains"/>
    <property type="match status" value="1"/>
</dbReference>
<keyword evidence="2" id="KW-0813">Transport</keyword>